<gene>
    <name evidence="4" type="ORF">MFLAVUS_009113</name>
</gene>
<organism evidence="4 5">
    <name type="scientific">Mucor flavus</name>
    <dbReference type="NCBI Taxonomy" id="439312"/>
    <lineage>
        <taxon>Eukaryota</taxon>
        <taxon>Fungi</taxon>
        <taxon>Fungi incertae sedis</taxon>
        <taxon>Mucoromycota</taxon>
        <taxon>Mucoromycotina</taxon>
        <taxon>Mucoromycetes</taxon>
        <taxon>Mucorales</taxon>
        <taxon>Mucorineae</taxon>
        <taxon>Mucoraceae</taxon>
        <taxon>Mucor</taxon>
    </lineage>
</organism>
<sequence length="319" mass="37562">MSTFNGCIREYPILAIDRFIPNESKQYFILSHVHKGNNFYLFFILNIKLIAIQDHTHGLENLNFNEKVYCTEQTALLLPFMEKRTSKQLMYSHLKELMVPVPYYETIVFEISQQNSIELTFLPANHCPGAALILIKENNGTVLYTGDMRAEAIFVTDKLDYIKKFQIKNLYMDTTCCYAEKRNFISKIASVDLLSQLIQSYSDHHHIYLDCWTVGYEEVWMAVAETFKEKIHVSRQRYTLYCRMNLLFKSILTIDPTSTRFHSCRWDEPCRAHENNMISIHFTPNENTRPIKYIPTKQSKQLLMTDLPYDCKPLEQMVK</sequence>
<evidence type="ECO:0008006" key="6">
    <source>
        <dbReference type="Google" id="ProtNLM"/>
    </source>
</evidence>
<dbReference type="EMBL" id="BAABUK010000027">
    <property type="protein sequence ID" value="GAA5815601.1"/>
    <property type="molecule type" value="Genomic_DNA"/>
</dbReference>
<evidence type="ECO:0000256" key="1">
    <source>
        <dbReference type="ARBA" id="ARBA00022722"/>
    </source>
</evidence>
<evidence type="ECO:0000256" key="2">
    <source>
        <dbReference type="ARBA" id="ARBA00022801"/>
    </source>
</evidence>
<dbReference type="Proteomes" id="UP001473302">
    <property type="component" value="Unassembled WGS sequence"/>
</dbReference>
<evidence type="ECO:0000256" key="3">
    <source>
        <dbReference type="ARBA" id="ARBA00022839"/>
    </source>
</evidence>
<dbReference type="PANTHER" id="PTHR23240:SF8">
    <property type="entry name" value="PROTEIN ARTEMIS"/>
    <property type="match status" value="1"/>
</dbReference>
<keyword evidence="3" id="KW-0269">Exonuclease</keyword>
<dbReference type="Gene3D" id="3.60.15.10">
    <property type="entry name" value="Ribonuclease Z/Hydroxyacylglutathione hydrolase-like"/>
    <property type="match status" value="1"/>
</dbReference>
<keyword evidence="1" id="KW-0540">Nuclease</keyword>
<dbReference type="PANTHER" id="PTHR23240">
    <property type="entry name" value="DNA CROSS-LINK REPAIR PROTEIN PSO2/SNM1-RELATED"/>
    <property type="match status" value="1"/>
</dbReference>
<name>A0ABP9Z917_9FUNG</name>
<keyword evidence="2" id="KW-0378">Hydrolase</keyword>
<dbReference type="SUPFAM" id="SSF56281">
    <property type="entry name" value="Metallo-hydrolase/oxidoreductase"/>
    <property type="match status" value="1"/>
</dbReference>
<comment type="caution">
    <text evidence="4">The sequence shown here is derived from an EMBL/GenBank/DDBJ whole genome shotgun (WGS) entry which is preliminary data.</text>
</comment>
<dbReference type="InterPro" id="IPR036866">
    <property type="entry name" value="RibonucZ/Hydroxyglut_hydro"/>
</dbReference>
<keyword evidence="5" id="KW-1185">Reference proteome</keyword>
<evidence type="ECO:0000313" key="5">
    <source>
        <dbReference type="Proteomes" id="UP001473302"/>
    </source>
</evidence>
<accession>A0ABP9Z917</accession>
<evidence type="ECO:0000313" key="4">
    <source>
        <dbReference type="EMBL" id="GAA5815601.1"/>
    </source>
</evidence>
<proteinExistence type="predicted"/>
<protein>
    <recommendedName>
        <fullName evidence="6">Metallo-beta-lactamase domain-containing protein</fullName>
    </recommendedName>
</protein>
<reference evidence="4 5" key="1">
    <citation type="submission" date="2024-04" db="EMBL/GenBank/DDBJ databases">
        <title>genome sequences of Mucor flavus KT1a and Helicostylum pulchrum KT1b strains isolated from the surface of a dry-aged beef.</title>
        <authorList>
            <person name="Toyotome T."/>
            <person name="Hosono M."/>
            <person name="Torimaru M."/>
            <person name="Fukuda K."/>
            <person name="Mikami N."/>
        </authorList>
    </citation>
    <scope>NUCLEOTIDE SEQUENCE [LARGE SCALE GENOMIC DNA]</scope>
    <source>
        <strain evidence="4 5">KT1a</strain>
    </source>
</reference>